<accession>A0A9W9ZYU5</accession>
<evidence type="ECO:0000256" key="4">
    <source>
        <dbReference type="ARBA" id="ARBA00023027"/>
    </source>
</evidence>
<comment type="caution">
    <text evidence="8">The sequence shown here is derived from an EMBL/GenBank/DDBJ whole genome shotgun (WGS) entry which is preliminary data.</text>
</comment>
<sequence length="347" mass="39108">MAQTVAVCSLCLIVAFVSVSLCYSQGSTKHLKDIVLGRCWDFQRQKAHDVSTKNCSKIWETFYTAFAYKDPCNTTFADYASYFDEIGMDIVKPNKSLFWSGTYKEAHLFSDFDVRFTTLEDTMAGWIVNGLTWCGTKTNTSDGINYSSCPKQTTSCDYSTPFWGQASKRFAENASGIVRVMVNGTRMGSEHPIPAYRRDSFFGRYELPNFHVDRITRLIILVVHNIDGPDLESCGNGSIKLLQKDACDRGINTTCHDDPDDVRHLLCADQPRSRECWFFNGGTKKVTQPTEDDNRSWKLVAIIMLGIVAAFCLMAAVIGVVCVKTRRGKCIDSFNYRKHATDIEHET</sequence>
<dbReference type="GO" id="GO:0005886">
    <property type="term" value="C:plasma membrane"/>
    <property type="evidence" value="ECO:0007669"/>
    <property type="project" value="TreeGrafter"/>
</dbReference>
<name>A0A9W9ZYU5_9CNID</name>
<proteinExistence type="inferred from homology"/>
<evidence type="ECO:0000256" key="3">
    <source>
        <dbReference type="ARBA" id="ARBA00022801"/>
    </source>
</evidence>
<comment type="similarity">
    <text evidence="1">Belongs to the ADP-ribosyl cyclase family.</text>
</comment>
<dbReference type="OrthoDB" id="5945344at2759"/>
<dbReference type="PANTHER" id="PTHR10912:SF7">
    <property type="entry name" value="ADP-RIBOSYL CYCLASE_CYCLIC ADP-RIBOSE HYDROLASE"/>
    <property type="match status" value="1"/>
</dbReference>
<organism evidence="8 9">
    <name type="scientific">Desmophyllum pertusum</name>
    <dbReference type="NCBI Taxonomy" id="174260"/>
    <lineage>
        <taxon>Eukaryota</taxon>
        <taxon>Metazoa</taxon>
        <taxon>Cnidaria</taxon>
        <taxon>Anthozoa</taxon>
        <taxon>Hexacorallia</taxon>
        <taxon>Scleractinia</taxon>
        <taxon>Caryophylliina</taxon>
        <taxon>Caryophylliidae</taxon>
        <taxon>Desmophyllum</taxon>
    </lineage>
</organism>
<dbReference type="Proteomes" id="UP001163046">
    <property type="component" value="Unassembled WGS sequence"/>
</dbReference>
<keyword evidence="5" id="KW-1015">Disulfide bond</keyword>
<dbReference type="InterPro" id="IPR003193">
    <property type="entry name" value="ADP-ribosyl_cyclase"/>
</dbReference>
<dbReference type="GO" id="GO:0016740">
    <property type="term" value="F:transferase activity"/>
    <property type="evidence" value="ECO:0007669"/>
    <property type="project" value="UniProtKB-KW"/>
</dbReference>
<evidence type="ECO:0008006" key="10">
    <source>
        <dbReference type="Google" id="ProtNLM"/>
    </source>
</evidence>
<feature type="signal peptide" evidence="7">
    <location>
        <begin position="1"/>
        <end position="22"/>
    </location>
</feature>
<evidence type="ECO:0000256" key="6">
    <source>
        <dbReference type="SAM" id="Phobius"/>
    </source>
</evidence>
<dbReference type="EMBL" id="MU825418">
    <property type="protein sequence ID" value="KAJ7390272.1"/>
    <property type="molecule type" value="Genomic_DNA"/>
</dbReference>
<evidence type="ECO:0000256" key="1">
    <source>
        <dbReference type="ARBA" id="ARBA00005406"/>
    </source>
</evidence>
<keyword evidence="7" id="KW-0732">Signal</keyword>
<dbReference type="Gene3D" id="1.20.82.10">
    <property type="entry name" value="ADP Ribosyl Cyclase, Chain A, domain 1"/>
    <property type="match status" value="1"/>
</dbReference>
<dbReference type="AlphaFoldDB" id="A0A9W9ZYU5"/>
<dbReference type="GO" id="GO:0016849">
    <property type="term" value="F:phosphorus-oxygen lyase activity"/>
    <property type="evidence" value="ECO:0007669"/>
    <property type="project" value="TreeGrafter"/>
</dbReference>
<dbReference type="PANTHER" id="PTHR10912">
    <property type="entry name" value="ADP-RIBOSYL CYCLASE"/>
    <property type="match status" value="1"/>
</dbReference>
<keyword evidence="3" id="KW-0378">Hydrolase</keyword>
<keyword evidence="4" id="KW-0520">NAD</keyword>
<keyword evidence="6" id="KW-0812">Transmembrane</keyword>
<dbReference type="GO" id="GO:0061809">
    <property type="term" value="F:NAD+ nucleosidase activity, cyclic ADP-ribose generating"/>
    <property type="evidence" value="ECO:0007669"/>
    <property type="project" value="InterPro"/>
</dbReference>
<keyword evidence="6" id="KW-0472">Membrane</keyword>
<feature type="chain" id="PRO_5040752282" description="ADP-ribosyl cyclase/cyclic ADP-ribose hydrolase" evidence="7">
    <location>
        <begin position="23"/>
        <end position="347"/>
    </location>
</feature>
<evidence type="ECO:0000256" key="5">
    <source>
        <dbReference type="ARBA" id="ARBA00023157"/>
    </source>
</evidence>
<gene>
    <name evidence="8" type="ORF">OS493_026147</name>
</gene>
<dbReference type="SUPFAM" id="SSF52309">
    <property type="entry name" value="N-(deoxy)ribosyltransferase-like"/>
    <property type="match status" value="1"/>
</dbReference>
<keyword evidence="2" id="KW-0808">Transferase</keyword>
<evidence type="ECO:0000313" key="8">
    <source>
        <dbReference type="EMBL" id="KAJ7390272.1"/>
    </source>
</evidence>
<evidence type="ECO:0000256" key="7">
    <source>
        <dbReference type="SAM" id="SignalP"/>
    </source>
</evidence>
<keyword evidence="9" id="KW-1185">Reference proteome</keyword>
<dbReference type="Pfam" id="PF02267">
    <property type="entry name" value="Rib_hydrolayse"/>
    <property type="match status" value="1"/>
</dbReference>
<dbReference type="CDD" id="cd04759">
    <property type="entry name" value="Rib_hydrolase"/>
    <property type="match status" value="1"/>
</dbReference>
<feature type="transmembrane region" description="Helical" evidence="6">
    <location>
        <begin position="299"/>
        <end position="323"/>
    </location>
</feature>
<evidence type="ECO:0000256" key="2">
    <source>
        <dbReference type="ARBA" id="ARBA00022679"/>
    </source>
</evidence>
<reference evidence="8" key="1">
    <citation type="submission" date="2023-01" db="EMBL/GenBank/DDBJ databases">
        <title>Genome assembly of the deep-sea coral Lophelia pertusa.</title>
        <authorList>
            <person name="Herrera S."/>
            <person name="Cordes E."/>
        </authorList>
    </citation>
    <scope>NUCLEOTIDE SEQUENCE</scope>
    <source>
        <strain evidence="8">USNM1676648</strain>
        <tissue evidence="8">Polyp</tissue>
    </source>
</reference>
<dbReference type="Gene3D" id="3.40.50.720">
    <property type="entry name" value="NAD(P)-binding Rossmann-like Domain"/>
    <property type="match status" value="1"/>
</dbReference>
<keyword evidence="6" id="KW-1133">Transmembrane helix</keyword>
<evidence type="ECO:0000313" key="9">
    <source>
        <dbReference type="Proteomes" id="UP001163046"/>
    </source>
</evidence>
<protein>
    <recommendedName>
        <fullName evidence="10">ADP-ribosyl cyclase/cyclic ADP-ribose hydrolase</fullName>
    </recommendedName>
</protein>